<feature type="binding site" evidence="7">
    <location>
        <position position="220"/>
    </location>
    <ligand>
        <name>substrate</name>
    </ligand>
</feature>
<feature type="binding site" evidence="7">
    <location>
        <begin position="38"/>
        <end position="42"/>
    </location>
    <ligand>
        <name>substrate</name>
    </ligand>
</feature>
<evidence type="ECO:0000256" key="7">
    <source>
        <dbReference type="HAMAP-Rule" id="MF_00218"/>
    </source>
</evidence>
<evidence type="ECO:0000259" key="10">
    <source>
        <dbReference type="PROSITE" id="PS00906"/>
    </source>
</evidence>
<evidence type="ECO:0000256" key="8">
    <source>
        <dbReference type="RuleBase" id="RU000554"/>
    </source>
</evidence>
<reference evidence="12 13" key="1">
    <citation type="submission" date="2023-02" db="EMBL/GenBank/DDBJ databases">
        <title>Dictyobacter halimunensis sp. nov., a new member of the class Ktedonobacteria from forest soil in a geothermal area.</title>
        <authorList>
            <person name="Rachmania M.K."/>
            <person name="Ningsih F."/>
            <person name="Sakai Y."/>
            <person name="Yabe S."/>
            <person name="Yokota A."/>
            <person name="Sjamsuridzal W."/>
        </authorList>
    </citation>
    <scope>NUCLEOTIDE SEQUENCE [LARGE SCALE GENOMIC DNA]</scope>
    <source>
        <strain evidence="12 13">S3.2.2.5</strain>
    </source>
</reference>
<evidence type="ECO:0000259" key="11">
    <source>
        <dbReference type="PROSITE" id="PS00907"/>
    </source>
</evidence>
<sequence length="360" mass="39886">MNVTPSTEATSSATAIQSRFLRACKRLPVDATPVWLMRQAGRYMEEYRALRAQHPILELIKQPELAAEVTMQPIRAYNLDAAIIFADILPPLEGMGLNLEFMKGEGPVIHNPIRSSADVEALRLPDPTESLWFTLEAIKQVRKQLDPRGIPLIGFSGAPFTLASYAIEGGSSKNYLHTKGLMMGDAPTWHLLMEKLSEVVGSYLLAQAKAGAQALQFFDSWVGALSPADYREYILPHSRHAIDIARQGNVPIIHFGTNTSGMLNLIQEAGGDVIGVDWHINLDTAWDSLKPETAVQGNLDPVTLLAPWPEIEKRTREILDRVKGRPGHIFNLGHGILPGTPVDNVRRLIDFVHEYTSIQH</sequence>
<comment type="caution">
    <text evidence="12">The sequence shown here is derived from an EMBL/GenBank/DDBJ whole genome shotgun (WGS) entry which is preliminary data.</text>
</comment>
<dbReference type="InterPro" id="IPR038071">
    <property type="entry name" value="UROD/MetE-like_sf"/>
</dbReference>
<comment type="subcellular location">
    <subcellularLocation>
        <location evidence="7">Cytoplasm</location>
    </subcellularLocation>
</comment>
<evidence type="ECO:0000256" key="1">
    <source>
        <dbReference type="ARBA" id="ARBA00004804"/>
    </source>
</evidence>
<comment type="pathway">
    <text evidence="1 7 8">Porphyrin-containing compound metabolism; protoporphyrin-IX biosynthesis; coproporphyrinogen-III from 5-aminolevulinate: step 4/4.</text>
</comment>
<feature type="binding site" evidence="7">
    <location>
        <position position="334"/>
    </location>
    <ligand>
        <name>substrate</name>
    </ligand>
</feature>
<evidence type="ECO:0000256" key="6">
    <source>
        <dbReference type="ARBA" id="ARBA00023244"/>
    </source>
</evidence>
<feature type="binding site" evidence="7">
    <location>
        <position position="87"/>
    </location>
    <ligand>
        <name>substrate</name>
    </ligand>
</feature>
<keyword evidence="4 7" id="KW-0210">Decarboxylase</keyword>
<protein>
    <recommendedName>
        <fullName evidence="3 7">Uroporphyrinogen decarboxylase</fullName>
        <shortName evidence="7">UPD</shortName>
        <shortName evidence="7">URO-D</shortName>
        <ecNumber evidence="3 7">4.1.1.37</ecNumber>
    </recommendedName>
</protein>
<evidence type="ECO:0000256" key="9">
    <source>
        <dbReference type="RuleBase" id="RU004169"/>
    </source>
</evidence>
<evidence type="ECO:0000256" key="2">
    <source>
        <dbReference type="ARBA" id="ARBA00009935"/>
    </source>
</evidence>
<dbReference type="PANTHER" id="PTHR21091:SF169">
    <property type="entry name" value="UROPORPHYRINOGEN DECARBOXYLASE"/>
    <property type="match status" value="1"/>
</dbReference>
<comment type="subunit">
    <text evidence="7">Homodimer.</text>
</comment>
<proteinExistence type="inferred from homology"/>
<keyword evidence="5 7" id="KW-0456">Lyase</keyword>
<dbReference type="PANTHER" id="PTHR21091">
    <property type="entry name" value="METHYLTETRAHYDROFOLATE:HOMOCYSTEINE METHYLTRANSFERASE RELATED"/>
    <property type="match status" value="1"/>
</dbReference>
<dbReference type="CDD" id="cd00717">
    <property type="entry name" value="URO-D"/>
    <property type="match status" value="1"/>
</dbReference>
<gene>
    <name evidence="12" type="primary">hemE_2</name>
    <name evidence="7" type="synonym">hemE</name>
    <name evidence="12" type="ORF">KDH_06230</name>
</gene>
<comment type="catalytic activity">
    <reaction evidence="7 8">
        <text>uroporphyrinogen III + 4 H(+) = coproporphyrinogen III + 4 CO2</text>
        <dbReference type="Rhea" id="RHEA:19865"/>
        <dbReference type="ChEBI" id="CHEBI:15378"/>
        <dbReference type="ChEBI" id="CHEBI:16526"/>
        <dbReference type="ChEBI" id="CHEBI:57308"/>
        <dbReference type="ChEBI" id="CHEBI:57309"/>
        <dbReference type="EC" id="4.1.1.37"/>
    </reaction>
</comment>
<dbReference type="InterPro" id="IPR000257">
    <property type="entry name" value="Uroporphyrinogen_deCOase"/>
</dbReference>
<dbReference type="SUPFAM" id="SSF51726">
    <property type="entry name" value="UROD/MetE-like"/>
    <property type="match status" value="1"/>
</dbReference>
<evidence type="ECO:0000313" key="13">
    <source>
        <dbReference type="Proteomes" id="UP001344906"/>
    </source>
</evidence>
<dbReference type="HAMAP" id="MF_00218">
    <property type="entry name" value="URO_D"/>
    <property type="match status" value="1"/>
</dbReference>
<organism evidence="12 13">
    <name type="scientific">Dictyobacter halimunensis</name>
    <dbReference type="NCBI Taxonomy" id="3026934"/>
    <lineage>
        <taxon>Bacteria</taxon>
        <taxon>Bacillati</taxon>
        <taxon>Chloroflexota</taxon>
        <taxon>Ktedonobacteria</taxon>
        <taxon>Ktedonobacterales</taxon>
        <taxon>Dictyobacteraceae</taxon>
        <taxon>Dictyobacter</taxon>
    </lineage>
</organism>
<evidence type="ECO:0000256" key="4">
    <source>
        <dbReference type="ARBA" id="ARBA00022793"/>
    </source>
</evidence>
<keyword evidence="7" id="KW-0963">Cytoplasm</keyword>
<dbReference type="NCBIfam" id="TIGR01464">
    <property type="entry name" value="hemE"/>
    <property type="match status" value="1"/>
</dbReference>
<feature type="domain" description="Uroporphyrinogen decarboxylase (URO-D)" evidence="10">
    <location>
        <begin position="33"/>
        <end position="42"/>
    </location>
</feature>
<dbReference type="PROSITE" id="PS00906">
    <property type="entry name" value="UROD_1"/>
    <property type="match status" value="1"/>
</dbReference>
<keyword evidence="13" id="KW-1185">Reference proteome</keyword>
<evidence type="ECO:0000313" key="12">
    <source>
        <dbReference type="EMBL" id="GLV53772.1"/>
    </source>
</evidence>
<feature type="binding site" evidence="7">
    <location>
        <position position="165"/>
    </location>
    <ligand>
        <name>substrate</name>
    </ligand>
</feature>
<comment type="function">
    <text evidence="7">Catalyzes the decarboxylation of four acetate groups of uroporphyrinogen-III to yield coproporphyrinogen-III.</text>
</comment>
<name>A0ABQ6FI36_9CHLR</name>
<evidence type="ECO:0000256" key="3">
    <source>
        <dbReference type="ARBA" id="ARBA00012288"/>
    </source>
</evidence>
<dbReference type="EMBL" id="BSRI01000001">
    <property type="protein sequence ID" value="GLV53772.1"/>
    <property type="molecule type" value="Genomic_DNA"/>
</dbReference>
<accession>A0ABQ6FI36</accession>
<feature type="site" description="Transition state stabilizer" evidence="7">
    <location>
        <position position="87"/>
    </location>
</feature>
<keyword evidence="6 7" id="KW-0627">Porphyrin biosynthesis</keyword>
<dbReference type="InterPro" id="IPR006361">
    <property type="entry name" value="Uroporphyrinogen_deCO2ase_HemE"/>
</dbReference>
<evidence type="ECO:0000256" key="5">
    <source>
        <dbReference type="ARBA" id="ARBA00023239"/>
    </source>
</evidence>
<dbReference type="PROSITE" id="PS00907">
    <property type="entry name" value="UROD_2"/>
    <property type="match status" value="1"/>
</dbReference>
<dbReference type="EC" id="4.1.1.37" evidence="3 7"/>
<comment type="caution">
    <text evidence="7">Lacks conserved residue(s) required for the propagation of feature annotation.</text>
</comment>
<dbReference type="Gene3D" id="3.20.20.210">
    <property type="match status" value="1"/>
</dbReference>
<feature type="domain" description="Uroporphyrinogen decarboxylase (URO-D)" evidence="11">
    <location>
        <begin position="153"/>
        <end position="169"/>
    </location>
</feature>
<dbReference type="Pfam" id="PF01208">
    <property type="entry name" value="URO-D"/>
    <property type="match status" value="1"/>
</dbReference>
<comment type="similarity">
    <text evidence="2 7 9">Belongs to the uroporphyrinogen decarboxylase family.</text>
</comment>
<dbReference type="Proteomes" id="UP001344906">
    <property type="component" value="Unassembled WGS sequence"/>
</dbReference>